<evidence type="ECO:0000256" key="1">
    <source>
        <dbReference type="SAM" id="Phobius"/>
    </source>
</evidence>
<feature type="transmembrane region" description="Helical" evidence="1">
    <location>
        <begin position="45"/>
        <end position="61"/>
    </location>
</feature>
<accession>A0A5N5X3C5</accession>
<feature type="transmembrane region" description="Helical" evidence="1">
    <location>
        <begin position="91"/>
        <end position="110"/>
    </location>
</feature>
<gene>
    <name evidence="2" type="ORF">BDV29DRAFT_128607</name>
</gene>
<dbReference type="Proteomes" id="UP000326565">
    <property type="component" value="Unassembled WGS sequence"/>
</dbReference>
<keyword evidence="1" id="KW-1133">Transmembrane helix</keyword>
<keyword evidence="1" id="KW-0472">Membrane</keyword>
<evidence type="ECO:0000313" key="2">
    <source>
        <dbReference type="EMBL" id="KAB8073984.1"/>
    </source>
</evidence>
<protein>
    <submittedName>
        <fullName evidence="2">Uncharacterized protein</fullName>
    </submittedName>
</protein>
<proteinExistence type="predicted"/>
<dbReference type="OrthoDB" id="10596040at2759"/>
<evidence type="ECO:0000313" key="3">
    <source>
        <dbReference type="Proteomes" id="UP000326565"/>
    </source>
</evidence>
<keyword evidence="1" id="KW-0812">Transmembrane</keyword>
<name>A0A5N5X3C5_9EURO</name>
<feature type="transmembrane region" description="Helical" evidence="1">
    <location>
        <begin position="21"/>
        <end position="39"/>
    </location>
</feature>
<keyword evidence="3" id="KW-1185">Reference proteome</keyword>
<organism evidence="2 3">
    <name type="scientific">Aspergillus leporis</name>
    <dbReference type="NCBI Taxonomy" id="41062"/>
    <lineage>
        <taxon>Eukaryota</taxon>
        <taxon>Fungi</taxon>
        <taxon>Dikarya</taxon>
        <taxon>Ascomycota</taxon>
        <taxon>Pezizomycotina</taxon>
        <taxon>Eurotiomycetes</taxon>
        <taxon>Eurotiomycetidae</taxon>
        <taxon>Eurotiales</taxon>
        <taxon>Aspergillaceae</taxon>
        <taxon>Aspergillus</taxon>
        <taxon>Aspergillus subgen. Circumdati</taxon>
    </lineage>
</organism>
<dbReference type="AlphaFoldDB" id="A0A5N5X3C5"/>
<reference evidence="2 3" key="1">
    <citation type="submission" date="2019-04" db="EMBL/GenBank/DDBJ databases">
        <title>Friends and foes A comparative genomics study of 23 Aspergillus species from section Flavi.</title>
        <authorList>
            <consortium name="DOE Joint Genome Institute"/>
            <person name="Kjaerbolling I."/>
            <person name="Vesth T."/>
            <person name="Frisvad J.C."/>
            <person name="Nybo J.L."/>
            <person name="Theobald S."/>
            <person name="Kildgaard S."/>
            <person name="Isbrandt T."/>
            <person name="Kuo A."/>
            <person name="Sato A."/>
            <person name="Lyhne E.K."/>
            <person name="Kogle M.E."/>
            <person name="Wiebenga A."/>
            <person name="Kun R.S."/>
            <person name="Lubbers R.J."/>
            <person name="Makela M.R."/>
            <person name="Barry K."/>
            <person name="Chovatia M."/>
            <person name="Clum A."/>
            <person name="Daum C."/>
            <person name="Haridas S."/>
            <person name="He G."/>
            <person name="LaButti K."/>
            <person name="Lipzen A."/>
            <person name="Mondo S."/>
            <person name="Riley R."/>
            <person name="Salamov A."/>
            <person name="Simmons B.A."/>
            <person name="Magnuson J.K."/>
            <person name="Henrissat B."/>
            <person name="Mortensen U.H."/>
            <person name="Larsen T.O."/>
            <person name="Devries R.P."/>
            <person name="Grigoriev I.V."/>
            <person name="Machida M."/>
            <person name="Baker S.E."/>
            <person name="Andersen M.R."/>
        </authorList>
    </citation>
    <scope>NUCLEOTIDE SEQUENCE [LARGE SCALE GENOMIC DNA]</scope>
    <source>
        <strain evidence="2 3">CBS 151.66</strain>
    </source>
</reference>
<dbReference type="EMBL" id="ML732217">
    <property type="protein sequence ID" value="KAB8073984.1"/>
    <property type="molecule type" value="Genomic_DNA"/>
</dbReference>
<sequence length="144" mass="16653">MWSFVFLSPPSCTVHYSHEVNVFYATSVVLITFFLFQWVGKWKEMLPLSLFLFLFLFRYYTGVHGRSQSCETGLLGLINLPSNRWLATRPLLSLSLFSYFFPALVISYGVLYCASGSFESHLILRFVHSFDMPLIVFIKVKLAK</sequence>